<proteinExistence type="predicted"/>
<sequence>MPTSNQLPNPPGSWDLYSSLSTPATVKFAASAATRLLTGVRPQALGSSIQTGPERIFYTIVTRVYAPRFFVSSQQKFGVTDIKAPWRVTALGGQTVLWLSGLEQTVL</sequence>
<evidence type="ECO:0000313" key="1">
    <source>
        <dbReference type="EMBL" id="CAI9155451.1"/>
    </source>
</evidence>
<dbReference type="EMBL" id="OX459948">
    <property type="protein sequence ID" value="CAI9155451.1"/>
    <property type="molecule type" value="Genomic_DNA"/>
</dbReference>
<organism evidence="1 2">
    <name type="scientific">Rangifer tarandus platyrhynchus</name>
    <name type="common">Svalbard reindeer</name>
    <dbReference type="NCBI Taxonomy" id="3082113"/>
    <lineage>
        <taxon>Eukaryota</taxon>
        <taxon>Metazoa</taxon>
        <taxon>Chordata</taxon>
        <taxon>Craniata</taxon>
        <taxon>Vertebrata</taxon>
        <taxon>Euteleostomi</taxon>
        <taxon>Mammalia</taxon>
        <taxon>Eutheria</taxon>
        <taxon>Laurasiatheria</taxon>
        <taxon>Artiodactyla</taxon>
        <taxon>Ruminantia</taxon>
        <taxon>Pecora</taxon>
        <taxon>Cervidae</taxon>
        <taxon>Odocoileinae</taxon>
        <taxon>Rangifer</taxon>
    </lineage>
</organism>
<protein>
    <submittedName>
        <fullName evidence="1">Uncharacterized protein</fullName>
    </submittedName>
</protein>
<reference evidence="1" key="1">
    <citation type="submission" date="2023-04" db="EMBL/GenBank/DDBJ databases">
        <authorList>
            <consortium name="ELIXIR-Norway"/>
        </authorList>
    </citation>
    <scope>NUCLEOTIDE SEQUENCE [LARGE SCALE GENOMIC DNA]</scope>
</reference>
<gene>
    <name evidence="1" type="ORF">MRATA1EN1_LOCUS4413</name>
</gene>
<keyword evidence="2" id="KW-1185">Reference proteome</keyword>
<accession>A0ABN8Y4S8</accession>
<dbReference type="Proteomes" id="UP001176941">
    <property type="component" value="Chromosome 12"/>
</dbReference>
<evidence type="ECO:0000313" key="2">
    <source>
        <dbReference type="Proteomes" id="UP001176941"/>
    </source>
</evidence>
<name>A0ABN8Y4S8_RANTA</name>